<dbReference type="PANTHER" id="PTHR47878">
    <property type="entry name" value="OXIDOREDUCTASE FAD/NAD(P)-BINDING DOMAIN PROTEIN"/>
    <property type="match status" value="1"/>
</dbReference>
<dbReference type="PANTHER" id="PTHR47878:SF1">
    <property type="entry name" value="FLAVODOXIN_FERREDOXIN--NADP REDUCTASE"/>
    <property type="match status" value="1"/>
</dbReference>
<comment type="catalytic activity">
    <reaction evidence="9">
        <text>2 reduced [2Fe-2S]-[ferredoxin] + NADP(+) + H(+) = 2 oxidized [2Fe-2S]-[ferredoxin] + NADPH</text>
        <dbReference type="Rhea" id="RHEA:20125"/>
        <dbReference type="Rhea" id="RHEA-COMP:10000"/>
        <dbReference type="Rhea" id="RHEA-COMP:10001"/>
        <dbReference type="ChEBI" id="CHEBI:15378"/>
        <dbReference type="ChEBI" id="CHEBI:33737"/>
        <dbReference type="ChEBI" id="CHEBI:33738"/>
        <dbReference type="ChEBI" id="CHEBI:57783"/>
        <dbReference type="ChEBI" id="CHEBI:58349"/>
        <dbReference type="EC" id="1.18.1.2"/>
    </reaction>
</comment>
<comment type="cofactor">
    <cofactor evidence="1">
        <name>FAD</name>
        <dbReference type="ChEBI" id="CHEBI:57692"/>
    </cofactor>
</comment>
<evidence type="ECO:0000313" key="12">
    <source>
        <dbReference type="Proteomes" id="UP001482231"/>
    </source>
</evidence>
<evidence type="ECO:0000256" key="1">
    <source>
        <dbReference type="ARBA" id="ARBA00001974"/>
    </source>
</evidence>
<accession>A0ABV0EHH8</accession>
<dbReference type="PROSITE" id="PS51384">
    <property type="entry name" value="FAD_FR"/>
    <property type="match status" value="1"/>
</dbReference>
<dbReference type="RefSeq" id="WP_347308574.1">
    <property type="nucleotide sequence ID" value="NZ_JBAJEX010000007.1"/>
</dbReference>
<evidence type="ECO:0000256" key="8">
    <source>
        <dbReference type="ARBA" id="ARBA00023002"/>
    </source>
</evidence>
<dbReference type="InterPro" id="IPR051930">
    <property type="entry name" value="FNR_type-1"/>
</dbReference>
<protein>
    <recommendedName>
        <fullName evidence="3">ferredoxin--NADP(+) reductase</fullName>
        <ecNumber evidence="3">1.18.1.2</ecNumber>
    </recommendedName>
</protein>
<dbReference type="SUPFAM" id="SSF63380">
    <property type="entry name" value="Riboflavin synthase domain-like"/>
    <property type="match status" value="1"/>
</dbReference>
<evidence type="ECO:0000256" key="2">
    <source>
        <dbReference type="ARBA" id="ARBA00008312"/>
    </source>
</evidence>
<evidence type="ECO:0000259" key="10">
    <source>
        <dbReference type="PROSITE" id="PS51384"/>
    </source>
</evidence>
<keyword evidence="4" id="KW-0285">Flavoprotein</keyword>
<proteinExistence type="inferred from homology"/>
<evidence type="ECO:0000256" key="6">
    <source>
        <dbReference type="ARBA" id="ARBA00022827"/>
    </source>
</evidence>
<comment type="caution">
    <text evidence="11">The sequence shown here is derived from an EMBL/GenBank/DDBJ whole genome shotgun (WGS) entry which is preliminary data.</text>
</comment>
<evidence type="ECO:0000256" key="4">
    <source>
        <dbReference type="ARBA" id="ARBA00022630"/>
    </source>
</evidence>
<keyword evidence="8 11" id="KW-0560">Oxidoreductase</keyword>
<dbReference type="InterPro" id="IPR008333">
    <property type="entry name" value="Cbr1-like_FAD-bd_dom"/>
</dbReference>
<dbReference type="Gene3D" id="2.40.30.10">
    <property type="entry name" value="Translation factors"/>
    <property type="match status" value="1"/>
</dbReference>
<dbReference type="EC" id="1.18.1.2" evidence="3"/>
<gene>
    <name evidence="11" type="ORF">V6E02_09605</name>
</gene>
<dbReference type="InterPro" id="IPR017938">
    <property type="entry name" value="Riboflavin_synthase-like_b-brl"/>
</dbReference>
<name>A0ABV0EHH8_9BURK</name>
<dbReference type="GO" id="GO:0004324">
    <property type="term" value="F:ferredoxin-NADP+ reductase activity"/>
    <property type="evidence" value="ECO:0007669"/>
    <property type="project" value="UniProtKB-EC"/>
</dbReference>
<evidence type="ECO:0000256" key="9">
    <source>
        <dbReference type="ARBA" id="ARBA00047776"/>
    </source>
</evidence>
<dbReference type="InterPro" id="IPR017927">
    <property type="entry name" value="FAD-bd_FR_type"/>
</dbReference>
<keyword evidence="12" id="KW-1185">Reference proteome</keyword>
<dbReference type="InterPro" id="IPR001433">
    <property type="entry name" value="OxRdtase_FAD/NAD-bd"/>
</dbReference>
<comment type="similarity">
    <text evidence="2">Belongs to the ferredoxin--NADP reductase type 1 family.</text>
</comment>
<keyword evidence="6" id="KW-0274">FAD</keyword>
<dbReference type="EMBL" id="JBAJEX010000007">
    <property type="protein sequence ID" value="MEO1767465.1"/>
    <property type="molecule type" value="Genomic_DNA"/>
</dbReference>
<dbReference type="PRINTS" id="PR00371">
    <property type="entry name" value="FPNCR"/>
</dbReference>
<sequence>MAYSEQTVQWVRPWSARTFSFAVTRPAALRFRNGEFVTLGLRREGKLLARAYSIVSTNDAAHLEFLSIHVPDGPLTSLLAQVKPGETVWVNDKPTGTLTLDHIRPGRVLYMLATGTGLAPFMSLVRDPETHRRFEQVVLVHSVRSAPELAYREELTAREDDRFHYVPTVTREPFPVQARGADLFRSGELTRRLDLPAPDPEFDRVMVCGNPAMTKEMTEYLKAHGWTPTNHKGVGNFTTELAFVLRES</sequence>
<feature type="domain" description="FAD-binding FR-type" evidence="10">
    <location>
        <begin position="1"/>
        <end position="101"/>
    </location>
</feature>
<dbReference type="Pfam" id="PF00175">
    <property type="entry name" value="NAD_binding_1"/>
    <property type="match status" value="1"/>
</dbReference>
<keyword evidence="7" id="KW-0521">NADP</keyword>
<dbReference type="SUPFAM" id="SSF52343">
    <property type="entry name" value="Ferredoxin reductase-like, C-terminal NADP-linked domain"/>
    <property type="match status" value="1"/>
</dbReference>
<dbReference type="InterPro" id="IPR039261">
    <property type="entry name" value="FNR_nucleotide-bd"/>
</dbReference>
<evidence type="ECO:0000256" key="5">
    <source>
        <dbReference type="ARBA" id="ARBA00022741"/>
    </source>
</evidence>
<dbReference type="InterPro" id="IPR001709">
    <property type="entry name" value="Flavoprot_Pyr_Nucl_cyt_Rdtase"/>
</dbReference>
<dbReference type="CDD" id="cd06195">
    <property type="entry name" value="FNR1"/>
    <property type="match status" value="1"/>
</dbReference>
<dbReference type="Gene3D" id="3.40.50.80">
    <property type="entry name" value="Nucleotide-binding domain of ferredoxin-NADP reductase (FNR) module"/>
    <property type="match status" value="1"/>
</dbReference>
<dbReference type="Pfam" id="PF00970">
    <property type="entry name" value="FAD_binding_6"/>
    <property type="match status" value="1"/>
</dbReference>
<keyword evidence="5" id="KW-0547">Nucleotide-binding</keyword>
<dbReference type="InterPro" id="IPR033892">
    <property type="entry name" value="FNR_bac"/>
</dbReference>
<organism evidence="11 12">
    <name type="scientific">Thiobacter aerophilum</name>
    <dbReference type="NCBI Taxonomy" id="3121275"/>
    <lineage>
        <taxon>Bacteria</taxon>
        <taxon>Pseudomonadati</taxon>
        <taxon>Pseudomonadota</taxon>
        <taxon>Betaproteobacteria</taxon>
        <taxon>Burkholderiales</taxon>
        <taxon>Thiobacteraceae</taxon>
        <taxon>Thiobacter</taxon>
    </lineage>
</organism>
<evidence type="ECO:0000256" key="3">
    <source>
        <dbReference type="ARBA" id="ARBA00013223"/>
    </source>
</evidence>
<evidence type="ECO:0000256" key="7">
    <source>
        <dbReference type="ARBA" id="ARBA00022857"/>
    </source>
</evidence>
<reference evidence="11 12" key="1">
    <citation type="submission" date="2024-02" db="EMBL/GenBank/DDBJ databases">
        <title>New thermophilic sulfur-oxidizing bacteria from a hot springs of the Uzon caldera (Kamchatka, Russia).</title>
        <authorList>
            <person name="Dukat A.M."/>
            <person name="Elcheninov A.G."/>
            <person name="Frolov E.N."/>
        </authorList>
    </citation>
    <scope>NUCLEOTIDE SEQUENCE [LARGE SCALE GENOMIC DNA]</scope>
    <source>
        <strain evidence="11 12">AK1</strain>
    </source>
</reference>
<dbReference type="Proteomes" id="UP001482231">
    <property type="component" value="Unassembled WGS sequence"/>
</dbReference>
<evidence type="ECO:0000313" key="11">
    <source>
        <dbReference type="EMBL" id="MEO1767465.1"/>
    </source>
</evidence>